<dbReference type="Proteomes" id="UP000190837">
    <property type="component" value="Unassembled WGS sequence"/>
</dbReference>
<protein>
    <submittedName>
        <fullName evidence="1">Uncharacterized protein</fullName>
    </submittedName>
</protein>
<proteinExistence type="predicted"/>
<dbReference type="RefSeq" id="WP_079540341.1">
    <property type="nucleotide sequence ID" value="NZ_FKLO01000043.1"/>
</dbReference>
<dbReference type="AlphaFoldDB" id="A0A1C3H431"/>
<sequence>MTEKTEYEKACDRIQENAGKVDVIAERAAFEKWQAHCGLLTIDPRHHDEKTGYRDTITGRNLDRWDAWLARAVADRE</sequence>
<dbReference type="EMBL" id="FKLO01000043">
    <property type="protein sequence ID" value="SAM63551.1"/>
    <property type="molecule type" value="Genomic_DNA"/>
</dbReference>
<name>A0A1C3H431_9GAMM</name>
<evidence type="ECO:0000313" key="2">
    <source>
        <dbReference type="Proteomes" id="UP000190837"/>
    </source>
</evidence>
<reference evidence="2" key="1">
    <citation type="submission" date="2016-04" db="EMBL/GenBank/DDBJ databases">
        <authorList>
            <person name="Tagini F."/>
        </authorList>
    </citation>
    <scope>NUCLEOTIDE SEQUENCE [LARGE SCALE GENOMIC DNA]</scope>
    <source>
        <strain evidence="2">CHUV0807</strain>
    </source>
</reference>
<accession>A0A1C3H431</accession>
<evidence type="ECO:0000313" key="1">
    <source>
        <dbReference type="EMBL" id="SAM63551.1"/>
    </source>
</evidence>
<organism evidence="1 2">
    <name type="scientific">Cardiobacterium hominis</name>
    <dbReference type="NCBI Taxonomy" id="2718"/>
    <lineage>
        <taxon>Bacteria</taxon>
        <taxon>Pseudomonadati</taxon>
        <taxon>Pseudomonadota</taxon>
        <taxon>Gammaproteobacteria</taxon>
        <taxon>Cardiobacteriales</taxon>
        <taxon>Cardiobacteriaceae</taxon>
        <taxon>Cardiobacterium</taxon>
    </lineage>
</organism>
<gene>
    <name evidence="1" type="ORF">CHUV0807_1129</name>
</gene>